<dbReference type="Proteomes" id="UP001443914">
    <property type="component" value="Unassembled WGS sequence"/>
</dbReference>
<dbReference type="AlphaFoldDB" id="A0AAW1H0W9"/>
<evidence type="ECO:0008006" key="5">
    <source>
        <dbReference type="Google" id="ProtNLM"/>
    </source>
</evidence>
<reference evidence="3" key="1">
    <citation type="submission" date="2024-03" db="EMBL/GenBank/DDBJ databases">
        <title>WGS assembly of Saponaria officinalis var. Norfolk2.</title>
        <authorList>
            <person name="Jenkins J."/>
            <person name="Shu S."/>
            <person name="Grimwood J."/>
            <person name="Barry K."/>
            <person name="Goodstein D."/>
            <person name="Schmutz J."/>
            <person name="Leebens-Mack J."/>
            <person name="Osbourn A."/>
        </authorList>
    </citation>
    <scope>NUCLEOTIDE SEQUENCE [LARGE SCALE GENOMIC DNA]</scope>
    <source>
        <strain evidence="3">JIC</strain>
    </source>
</reference>
<protein>
    <recommendedName>
        <fullName evidence="5">GDSL esterase/lipase EXL3</fullName>
    </recommendedName>
</protein>
<comment type="similarity">
    <text evidence="1">Belongs to the 'GDSL' lipolytic enzyme family.</text>
</comment>
<dbReference type="InterPro" id="IPR001087">
    <property type="entry name" value="GDSL"/>
</dbReference>
<name>A0AAW1H0W9_SAPOF</name>
<evidence type="ECO:0000256" key="1">
    <source>
        <dbReference type="ARBA" id="ARBA00008668"/>
    </source>
</evidence>
<evidence type="ECO:0000313" key="3">
    <source>
        <dbReference type="EMBL" id="KAK9670646.1"/>
    </source>
</evidence>
<dbReference type="SUPFAM" id="SSF52266">
    <property type="entry name" value="SGNH hydrolase"/>
    <property type="match status" value="1"/>
</dbReference>
<accession>A0AAW1H0W9</accession>
<gene>
    <name evidence="3" type="ORF">RND81_13G215200</name>
</gene>
<dbReference type="FunFam" id="3.40.50.1110:FF:000003">
    <property type="entry name" value="GDSL esterase/lipase APG"/>
    <property type="match status" value="1"/>
</dbReference>
<dbReference type="Gene3D" id="3.40.50.1110">
    <property type="entry name" value="SGNH hydrolase"/>
    <property type="match status" value="1"/>
</dbReference>
<organism evidence="3 4">
    <name type="scientific">Saponaria officinalis</name>
    <name type="common">Common soapwort</name>
    <name type="synonym">Lychnis saponaria</name>
    <dbReference type="NCBI Taxonomy" id="3572"/>
    <lineage>
        <taxon>Eukaryota</taxon>
        <taxon>Viridiplantae</taxon>
        <taxon>Streptophyta</taxon>
        <taxon>Embryophyta</taxon>
        <taxon>Tracheophyta</taxon>
        <taxon>Spermatophyta</taxon>
        <taxon>Magnoliopsida</taxon>
        <taxon>eudicotyledons</taxon>
        <taxon>Gunneridae</taxon>
        <taxon>Pentapetalae</taxon>
        <taxon>Caryophyllales</taxon>
        <taxon>Caryophyllaceae</taxon>
        <taxon>Caryophylleae</taxon>
        <taxon>Saponaria</taxon>
    </lineage>
</organism>
<keyword evidence="2" id="KW-0472">Membrane</keyword>
<dbReference type="Pfam" id="PF00657">
    <property type="entry name" value="Lipase_GDSL"/>
    <property type="match status" value="1"/>
</dbReference>
<dbReference type="PANTHER" id="PTHR45642">
    <property type="entry name" value="GDSL ESTERASE/LIPASE EXL3"/>
    <property type="match status" value="1"/>
</dbReference>
<dbReference type="GO" id="GO:0016788">
    <property type="term" value="F:hydrolase activity, acting on ester bonds"/>
    <property type="evidence" value="ECO:0007669"/>
    <property type="project" value="InterPro"/>
</dbReference>
<feature type="transmembrane region" description="Helical" evidence="2">
    <location>
        <begin position="12"/>
        <end position="32"/>
    </location>
</feature>
<keyword evidence="4" id="KW-1185">Reference proteome</keyword>
<evidence type="ECO:0000256" key="2">
    <source>
        <dbReference type="SAM" id="Phobius"/>
    </source>
</evidence>
<dbReference type="CDD" id="cd01837">
    <property type="entry name" value="SGNH_plant_lipase_like"/>
    <property type="match status" value="1"/>
</dbReference>
<dbReference type="GO" id="GO:0005576">
    <property type="term" value="C:extracellular region"/>
    <property type="evidence" value="ECO:0007669"/>
    <property type="project" value="TreeGrafter"/>
</dbReference>
<dbReference type="EMBL" id="JBDFQZ010000013">
    <property type="protein sequence ID" value="KAK9670646.1"/>
    <property type="molecule type" value="Genomic_DNA"/>
</dbReference>
<dbReference type="InterPro" id="IPR036514">
    <property type="entry name" value="SGNH_hydro_sf"/>
</dbReference>
<keyword evidence="2" id="KW-0812">Transmembrane</keyword>
<dbReference type="PANTHER" id="PTHR45642:SF95">
    <property type="entry name" value="GDSL-LIKE LIPASE_ACYLHYDROLASE FAMILY PROTEIN, EXPRESSED"/>
    <property type="match status" value="1"/>
</dbReference>
<comment type="caution">
    <text evidence="3">The sequence shown here is derived from an EMBL/GenBank/DDBJ whole genome shotgun (WGS) entry which is preliminary data.</text>
</comment>
<proteinExistence type="inferred from homology"/>
<dbReference type="InterPro" id="IPR050592">
    <property type="entry name" value="GDSL_lipolytic_enzyme"/>
</dbReference>
<evidence type="ECO:0000313" key="4">
    <source>
        <dbReference type="Proteomes" id="UP001443914"/>
    </source>
</evidence>
<sequence>MGKSMKYSKNPINVTIWYVVLVFILTCNMHIYESNAINLPNNVKIPALLVFGDSIVDPGNNDYIDTIGKANFPPYGRDFEGGVATGRYSNGKIPSDFLAEELGIKDLVPPYLDPKLQINDLLTGVSFASGAAGYDPESAKLANVLSLEDQLKMFKEYINKLKLAVGENMTSTIISQSVYLVCAGSNDITNTYFALPFRKLKYDVPSYTTLMVNWASTFIQELYNLGARRIGVISAPPCGCLPSQRTLLGGVFRNCALMENQASIIYNIKLTSQLNLLNQKLSGSRVVYLDIYNPLLNLINNPSQSGFEVVNRGCCGTGNLAVSFLCTKLTIGTCKDASKYIFWDSFHPTEAAYRIIVHDIVQKNVNLFF</sequence>
<dbReference type="InterPro" id="IPR035669">
    <property type="entry name" value="SGNH_plant_lipase-like"/>
</dbReference>
<keyword evidence="2" id="KW-1133">Transmembrane helix</keyword>